<dbReference type="InterPro" id="IPR036782">
    <property type="entry name" value="NE0471-like_N"/>
</dbReference>
<dbReference type="Proteomes" id="UP000612680">
    <property type="component" value="Chromosome"/>
</dbReference>
<organism evidence="1 2">
    <name type="scientific">Dyadobacter sandarakinus</name>
    <dbReference type="NCBI Taxonomy" id="2747268"/>
    <lineage>
        <taxon>Bacteria</taxon>
        <taxon>Pseudomonadati</taxon>
        <taxon>Bacteroidota</taxon>
        <taxon>Cytophagia</taxon>
        <taxon>Cytophagales</taxon>
        <taxon>Spirosomataceae</taxon>
        <taxon>Dyadobacter</taxon>
    </lineage>
</organism>
<name>A0ABX7ICM1_9BACT</name>
<gene>
    <name evidence="1" type="ORF">HWI92_20970</name>
</gene>
<dbReference type="Pfam" id="PF10387">
    <property type="entry name" value="DUF2442"/>
    <property type="match status" value="1"/>
</dbReference>
<dbReference type="SUPFAM" id="SSF143880">
    <property type="entry name" value="NE0471 N-terminal domain-like"/>
    <property type="match status" value="1"/>
</dbReference>
<reference evidence="1 2" key="1">
    <citation type="submission" date="2020-06" db="EMBL/GenBank/DDBJ databases">
        <title>Dyadobacter sandarakinus sp. nov., isolated from the soil of the Arctic Yellow River Station.</title>
        <authorList>
            <person name="Zhang Y."/>
            <person name="Peng F."/>
        </authorList>
    </citation>
    <scope>NUCLEOTIDE SEQUENCE [LARGE SCALE GENOMIC DNA]</scope>
    <source>
        <strain evidence="1 2">Q3-56</strain>
    </source>
</reference>
<dbReference type="EMBL" id="CP056775">
    <property type="protein sequence ID" value="QRR03207.1"/>
    <property type="molecule type" value="Genomic_DNA"/>
</dbReference>
<accession>A0ABX7ICM1</accession>
<proteinExistence type="predicted"/>
<keyword evidence="2" id="KW-1185">Reference proteome</keyword>
<protein>
    <submittedName>
        <fullName evidence="1">DUF2442 domain-containing protein</fullName>
    </submittedName>
</protein>
<dbReference type="InterPro" id="IPR018841">
    <property type="entry name" value="DUF2442"/>
</dbReference>
<evidence type="ECO:0000313" key="1">
    <source>
        <dbReference type="EMBL" id="QRR03207.1"/>
    </source>
</evidence>
<sequence length="97" mass="11043">MEKNRSTAIMLYYIKEILNVEAYTVTCLFNTGEVKTVNLQAIIQKYSDINDGLVSQLRDPDYFKSVKLDSYGTLTWGNGVDFDPDNLYKMGALSFQP</sequence>
<dbReference type="Gene3D" id="3.30.2020.10">
    <property type="entry name" value="NE0471-like N-terminal domain"/>
    <property type="match status" value="1"/>
</dbReference>
<dbReference type="RefSeq" id="WP_204658922.1">
    <property type="nucleotide sequence ID" value="NZ_CP056775.1"/>
</dbReference>
<evidence type="ECO:0000313" key="2">
    <source>
        <dbReference type="Proteomes" id="UP000612680"/>
    </source>
</evidence>